<feature type="transmembrane region" description="Helical" evidence="6">
    <location>
        <begin position="180"/>
        <end position="204"/>
    </location>
</feature>
<keyword evidence="5 6" id="KW-0472">Membrane</keyword>
<dbReference type="OMA" id="WVVNGYN"/>
<organism evidence="8 9">
    <name type="scientific">Cochliobolus sativus</name>
    <name type="common">Common root rot and spot blotch fungus</name>
    <name type="synonym">Bipolaris sorokiniana</name>
    <dbReference type="NCBI Taxonomy" id="45130"/>
    <lineage>
        <taxon>Eukaryota</taxon>
        <taxon>Fungi</taxon>
        <taxon>Dikarya</taxon>
        <taxon>Ascomycota</taxon>
        <taxon>Pezizomycotina</taxon>
        <taxon>Dothideomycetes</taxon>
        <taxon>Pleosporomycetidae</taxon>
        <taxon>Pleosporales</taxon>
        <taxon>Pleosporineae</taxon>
        <taxon>Pleosporaceae</taxon>
        <taxon>Bipolaris</taxon>
    </lineage>
</organism>
<sequence>MERIPTPSWLRPENDASRSKSLGWAVTGMACLAMYIDTFQATMVNFGLTAIMKSLNMTPFDVNWVSIAYSLAFATILPISGSIIDRYGLRFGFLLGTGFLTWSSALCAATPNKYGLIVGRAFCGMGAAMSTATGPPIVTHLFSDEKKRTKGLSLLIMCGPLGMVTGMILGALLVESSIGWRALFWLVLAMNGFLCIAGYFLIPIFPKPPHDPTKKFDKMGLGMIITGLPMLIYGIDDGGNRGWTSPEILVTIILGGLLVIGFPIYERRLENPVLPKPFLFDRNMVLMLLNFLVFGGGFAAWLLLITQVFLNCLHLSAFRSALYLLPAAVGSVVSGGLGNFLSQCTSVRVQIGGAYLWTAGFLIPWGLMDVEAHRAYIIVFALLYLFGNAPAVVRAQATTLCTIPEAQHGQATAMLMVAYQTGSAILLALCNAVAKSFTKDPNLESSLMNGYQSSFWLLLGITGTAGLAFVVLYQSVGNTDAGSETKSGTERSEIIEKA</sequence>
<feature type="transmembrane region" description="Helical" evidence="6">
    <location>
        <begin position="91"/>
        <end position="111"/>
    </location>
</feature>
<dbReference type="GO" id="GO:0022857">
    <property type="term" value="F:transmembrane transporter activity"/>
    <property type="evidence" value="ECO:0007669"/>
    <property type="project" value="InterPro"/>
</dbReference>
<dbReference type="GO" id="GO:0016020">
    <property type="term" value="C:membrane"/>
    <property type="evidence" value="ECO:0007669"/>
    <property type="project" value="UniProtKB-SubCell"/>
</dbReference>
<feature type="domain" description="Major facilitator superfamily (MFS) profile" evidence="7">
    <location>
        <begin position="26"/>
        <end position="477"/>
    </location>
</feature>
<dbReference type="Gene3D" id="1.20.1250.20">
    <property type="entry name" value="MFS general substrate transporter like domains"/>
    <property type="match status" value="1"/>
</dbReference>
<evidence type="ECO:0000313" key="9">
    <source>
        <dbReference type="Proteomes" id="UP000624244"/>
    </source>
</evidence>
<gene>
    <name evidence="8" type="ORF">GGP41_007785</name>
</gene>
<protein>
    <recommendedName>
        <fullName evidence="7">Major facilitator superfamily (MFS) profile domain-containing protein</fullName>
    </recommendedName>
</protein>
<keyword evidence="3 6" id="KW-0812">Transmembrane</keyword>
<evidence type="ECO:0000259" key="7">
    <source>
        <dbReference type="PROSITE" id="PS50850"/>
    </source>
</evidence>
<dbReference type="PANTHER" id="PTHR42718">
    <property type="entry name" value="MAJOR FACILITATOR SUPERFAMILY MULTIDRUG TRANSPORTER MFSC"/>
    <property type="match status" value="1"/>
</dbReference>
<evidence type="ECO:0000256" key="3">
    <source>
        <dbReference type="ARBA" id="ARBA00022692"/>
    </source>
</evidence>
<feature type="transmembrane region" description="Helical" evidence="6">
    <location>
        <begin position="413"/>
        <end position="434"/>
    </location>
</feature>
<evidence type="ECO:0000256" key="2">
    <source>
        <dbReference type="ARBA" id="ARBA00022448"/>
    </source>
</evidence>
<feature type="transmembrane region" description="Helical" evidence="6">
    <location>
        <begin position="374"/>
        <end position="393"/>
    </location>
</feature>
<proteinExistence type="predicted"/>
<keyword evidence="4 6" id="KW-1133">Transmembrane helix</keyword>
<dbReference type="PROSITE" id="PS50850">
    <property type="entry name" value="MFS"/>
    <property type="match status" value="1"/>
</dbReference>
<feature type="transmembrane region" description="Helical" evidence="6">
    <location>
        <begin position="117"/>
        <end position="142"/>
    </location>
</feature>
<evidence type="ECO:0000256" key="1">
    <source>
        <dbReference type="ARBA" id="ARBA00004141"/>
    </source>
</evidence>
<dbReference type="Pfam" id="PF07690">
    <property type="entry name" value="MFS_1"/>
    <property type="match status" value="1"/>
</dbReference>
<feature type="transmembrane region" description="Helical" evidence="6">
    <location>
        <begin position="247"/>
        <end position="265"/>
    </location>
</feature>
<dbReference type="InterPro" id="IPR036259">
    <property type="entry name" value="MFS_trans_sf"/>
</dbReference>
<feature type="transmembrane region" description="Helical" evidence="6">
    <location>
        <begin position="322"/>
        <end position="342"/>
    </location>
</feature>
<feature type="transmembrane region" description="Helical" evidence="6">
    <location>
        <begin position="216"/>
        <end position="235"/>
    </location>
</feature>
<feature type="transmembrane region" description="Helical" evidence="6">
    <location>
        <begin position="64"/>
        <end position="84"/>
    </location>
</feature>
<dbReference type="InterPro" id="IPR020846">
    <property type="entry name" value="MFS_dom"/>
</dbReference>
<evidence type="ECO:0000313" key="8">
    <source>
        <dbReference type="EMBL" id="KAF5852338.1"/>
    </source>
</evidence>
<evidence type="ECO:0000256" key="4">
    <source>
        <dbReference type="ARBA" id="ARBA00022989"/>
    </source>
</evidence>
<feature type="transmembrane region" description="Helical" evidence="6">
    <location>
        <begin position="454"/>
        <end position="473"/>
    </location>
</feature>
<evidence type="ECO:0000256" key="6">
    <source>
        <dbReference type="SAM" id="Phobius"/>
    </source>
</evidence>
<dbReference type="Proteomes" id="UP000624244">
    <property type="component" value="Unassembled WGS sequence"/>
</dbReference>
<feature type="transmembrane region" description="Helical" evidence="6">
    <location>
        <begin position="154"/>
        <end position="174"/>
    </location>
</feature>
<dbReference type="AlphaFoldDB" id="A0A8H5ZKK9"/>
<comment type="caution">
    <text evidence="8">The sequence shown here is derived from an EMBL/GenBank/DDBJ whole genome shotgun (WGS) entry which is preliminary data.</text>
</comment>
<reference evidence="8" key="1">
    <citation type="submission" date="2019-11" db="EMBL/GenBank/DDBJ databases">
        <title>Bipolaris sorokiniana Genome sequencing.</title>
        <authorList>
            <person name="Wang H."/>
        </authorList>
    </citation>
    <scope>NUCLEOTIDE SEQUENCE</scope>
</reference>
<dbReference type="InterPro" id="IPR011701">
    <property type="entry name" value="MFS"/>
</dbReference>
<keyword evidence="2" id="KW-0813">Transport</keyword>
<accession>A0A8H5ZKK9</accession>
<feature type="transmembrane region" description="Helical" evidence="6">
    <location>
        <begin position="21"/>
        <end position="44"/>
    </location>
</feature>
<dbReference type="EMBL" id="WNKQ01000003">
    <property type="protein sequence ID" value="KAF5852338.1"/>
    <property type="molecule type" value="Genomic_DNA"/>
</dbReference>
<evidence type="ECO:0000256" key="5">
    <source>
        <dbReference type="ARBA" id="ARBA00023136"/>
    </source>
</evidence>
<feature type="transmembrane region" description="Helical" evidence="6">
    <location>
        <begin position="285"/>
        <end position="310"/>
    </location>
</feature>
<name>A0A8H5ZKK9_COCSA</name>
<comment type="subcellular location">
    <subcellularLocation>
        <location evidence="1">Membrane</location>
        <topology evidence="1">Multi-pass membrane protein</topology>
    </subcellularLocation>
</comment>
<dbReference type="PANTHER" id="PTHR42718:SF9">
    <property type="entry name" value="MAJOR FACILITATOR SUPERFAMILY MULTIDRUG TRANSPORTER MFSC"/>
    <property type="match status" value="1"/>
</dbReference>
<dbReference type="PROSITE" id="PS51257">
    <property type="entry name" value="PROKAR_LIPOPROTEIN"/>
    <property type="match status" value="1"/>
</dbReference>
<dbReference type="SUPFAM" id="SSF103473">
    <property type="entry name" value="MFS general substrate transporter"/>
    <property type="match status" value="1"/>
</dbReference>